<comment type="caution">
    <text evidence="3">The sequence shown here is derived from an EMBL/GenBank/DDBJ whole genome shotgun (WGS) entry which is preliminary data.</text>
</comment>
<dbReference type="Proteomes" id="UP001151081">
    <property type="component" value="Unassembled WGS sequence"/>
</dbReference>
<dbReference type="InterPro" id="IPR021870">
    <property type="entry name" value="MVP_shoulder"/>
</dbReference>
<gene>
    <name evidence="3" type="ORF">KEG57_30080</name>
</gene>
<name>A0A9X3X9S4_9BACT</name>
<dbReference type="Gene3D" id="3.30.479.30">
    <property type="entry name" value="Band 7 domain"/>
    <property type="match status" value="1"/>
</dbReference>
<dbReference type="GO" id="GO:0005737">
    <property type="term" value="C:cytoplasm"/>
    <property type="evidence" value="ECO:0007669"/>
    <property type="project" value="TreeGrafter"/>
</dbReference>
<feature type="region of interest" description="Disordered" evidence="1">
    <location>
        <begin position="768"/>
        <end position="796"/>
    </location>
</feature>
<dbReference type="PANTHER" id="PTHR14165">
    <property type="entry name" value="MAJOR VAULT PROTEIN"/>
    <property type="match status" value="1"/>
</dbReference>
<dbReference type="RefSeq" id="WP_272421854.1">
    <property type="nucleotide sequence ID" value="NZ_JAGTJJ010000023.1"/>
</dbReference>
<keyword evidence="4" id="KW-1185">Reference proteome</keyword>
<reference evidence="3 4" key="1">
    <citation type="submission" date="2021-04" db="EMBL/GenBank/DDBJ databases">
        <title>Genome analysis of Polyangium sp.</title>
        <authorList>
            <person name="Li Y."/>
            <person name="Wang J."/>
        </authorList>
    </citation>
    <scope>NUCLEOTIDE SEQUENCE [LARGE SCALE GENOMIC DNA]</scope>
    <source>
        <strain evidence="3 4">SDU14</strain>
    </source>
</reference>
<accession>A0A9X3X9S4</accession>
<dbReference type="InterPro" id="IPR036013">
    <property type="entry name" value="Band_7/SPFH_dom_sf"/>
</dbReference>
<organism evidence="3 4">
    <name type="scientific">Polyangium jinanense</name>
    <dbReference type="NCBI Taxonomy" id="2829994"/>
    <lineage>
        <taxon>Bacteria</taxon>
        <taxon>Pseudomonadati</taxon>
        <taxon>Myxococcota</taxon>
        <taxon>Polyangia</taxon>
        <taxon>Polyangiales</taxon>
        <taxon>Polyangiaceae</taxon>
        <taxon>Polyangium</taxon>
    </lineage>
</organism>
<feature type="region of interest" description="Disordered" evidence="1">
    <location>
        <begin position="82"/>
        <end position="105"/>
    </location>
</feature>
<feature type="domain" description="Major vault protein shoulder" evidence="2">
    <location>
        <begin position="590"/>
        <end position="698"/>
    </location>
</feature>
<sequence length="938" mass="102640">MERTSRKIPVTERQFLWVQDDDKGEVTLHVGPTMVSPTAADRVVIDDGLGGFREDTTGKPQSMVELGDNQYAVLFNPLLESDSGPNGRFKNGRNESRPLRNGTRSMIPGPCSFYLRPGQRADVRDAHELASNQYLVVKVYGEVDKNAPYYEVTARSAAITRATAENLDEQPTTTVGAVSPVPLKRGQLIVIRGLDTQFYIPPTGVDIVPDTSIDDSGAAISAAIARQVLAQSGEETAAMEEYAADDEGPAFRGQARSKVPNQFIDQSARMRGRKPASAVPPTPQAAPAPAVAAPEAKIGAAAVQDLLASSAVRRALEAEARQARLIRRAVVLGEKEYCVIVDADGKREIKVGPARVFPGPYDTFMTLGSRNRVYDAYELLPQRALWLRVIAPIKRADLAAKLPRGFELAKDEYFPGDELLLTGVSTFFVPFNEIECLSPETGQAVVGNDHSRVFIEAIGIDQKSGIYVRDLATGEVRLVRGKQSYLVDPRKEVQVTRTVPADDWNLWIASNEPHKETPRAITTPWALSILVPNNTAVLVTSANSRRVVEGPCVTLLGYEESLTSLSLSTGTPKSDEGPLRTCFLRTVGNRISDKITVETADFVKISVRVSYSVEFLPDHKDKWFNHENYIQFIVDRLRSIVRGKCRTMSLSTLWPELPAAFRDTLLGERKDGARPGRLFTENGTLLSEVEVLGAEIEDREVAALMQKVQTESVTLAIGDRKAQEALASAKLRAEVERQTQELLAEARVRAAKLEELSRKLAHEAALAKAREDEAVHKERQSLADAREADAQKARLTRENEEKAALLEGFRKDAEARAEAQRLTHEIELAYAARLRELEIKLIEVQSSATVAERQAVQKQLVEAMVGLGDKLLLTEVAGNMNLVSLFKGKDVGTILSEVLGGTKVMPTLRSIIDAAATPTKGELDVGDAARVVPGAPIV</sequence>
<dbReference type="Gene3D" id="2.30.30.620">
    <property type="match status" value="1"/>
</dbReference>
<evidence type="ECO:0000259" key="2">
    <source>
        <dbReference type="Pfam" id="PF11978"/>
    </source>
</evidence>
<dbReference type="Pfam" id="PF11978">
    <property type="entry name" value="MVP_shoulder"/>
    <property type="match status" value="1"/>
</dbReference>
<dbReference type="PANTHER" id="PTHR14165:SF3">
    <property type="entry name" value="MAJOR VAULT PROTEIN"/>
    <property type="match status" value="1"/>
</dbReference>
<evidence type="ECO:0000313" key="4">
    <source>
        <dbReference type="Proteomes" id="UP001151081"/>
    </source>
</evidence>
<proteinExistence type="predicted"/>
<evidence type="ECO:0000313" key="3">
    <source>
        <dbReference type="EMBL" id="MDC3984768.1"/>
    </source>
</evidence>
<dbReference type="AlphaFoldDB" id="A0A9X3X9S4"/>
<dbReference type="Gene3D" id="2.30.30.570">
    <property type="match status" value="1"/>
</dbReference>
<dbReference type="EMBL" id="JAGTJJ010000023">
    <property type="protein sequence ID" value="MDC3984768.1"/>
    <property type="molecule type" value="Genomic_DNA"/>
</dbReference>
<evidence type="ECO:0000256" key="1">
    <source>
        <dbReference type="SAM" id="MobiDB-lite"/>
    </source>
</evidence>
<protein>
    <recommendedName>
        <fullName evidence="2">Major vault protein shoulder domain-containing protein</fullName>
    </recommendedName>
</protein>
<dbReference type="InterPro" id="IPR039059">
    <property type="entry name" value="MVP"/>
</dbReference>